<comment type="caution">
    <text evidence="1">The sequence shown here is derived from an EMBL/GenBank/DDBJ whole genome shotgun (WGS) entry which is preliminary data.</text>
</comment>
<dbReference type="EMBL" id="JADBFD010000019">
    <property type="protein sequence ID" value="MBE2888963.1"/>
    <property type="molecule type" value="Genomic_DNA"/>
</dbReference>
<name>A0ABR9NXJ3_9BACT</name>
<dbReference type="RefSeq" id="WP_192905780.1">
    <property type="nucleotide sequence ID" value="NZ_JADBFD010000019.1"/>
</dbReference>
<dbReference type="Proteomes" id="UP000618926">
    <property type="component" value="Unassembled WGS sequence"/>
</dbReference>
<organism evidence="1 2">
    <name type="scientific">Geobacter anodireducens</name>
    <dbReference type="NCBI Taxonomy" id="1340425"/>
    <lineage>
        <taxon>Bacteria</taxon>
        <taxon>Pseudomonadati</taxon>
        <taxon>Thermodesulfobacteriota</taxon>
        <taxon>Desulfuromonadia</taxon>
        <taxon>Geobacterales</taxon>
        <taxon>Geobacteraceae</taxon>
        <taxon>Geobacter</taxon>
    </lineage>
</organism>
<sequence length="84" mass="9191">MSAALWQAALSLAAYLLPLIVEGLKNWHERREGHDHDANIQDYRNALGKGAAAALSVHHADQHDRVLAALRGSGWRGTGDNKKK</sequence>
<reference evidence="1 2" key="1">
    <citation type="submission" date="2020-10" db="EMBL/GenBank/DDBJ databases">
        <title>Investigation of anaerobic biodegradation of phenanthrene by a sulfate-dependent Geobacter anodireducens strain PheS2.</title>
        <authorList>
            <person name="Zhang Z."/>
        </authorList>
    </citation>
    <scope>NUCLEOTIDE SEQUENCE [LARGE SCALE GENOMIC DNA]</scope>
    <source>
        <strain evidence="1 2">PheS2</strain>
    </source>
</reference>
<keyword evidence="2" id="KW-1185">Reference proteome</keyword>
<evidence type="ECO:0000313" key="1">
    <source>
        <dbReference type="EMBL" id="MBE2888963.1"/>
    </source>
</evidence>
<evidence type="ECO:0000313" key="2">
    <source>
        <dbReference type="Proteomes" id="UP000618926"/>
    </source>
</evidence>
<accession>A0ABR9NXJ3</accession>
<protein>
    <submittedName>
        <fullName evidence="1">Uncharacterized protein</fullName>
    </submittedName>
</protein>
<proteinExistence type="predicted"/>
<gene>
    <name evidence="1" type="ORF">IIE05_13415</name>
</gene>